<feature type="binding site" evidence="4">
    <location>
        <position position="220"/>
    </location>
    <ligand>
        <name>Mg(2+)</name>
        <dbReference type="ChEBI" id="CHEBI:18420"/>
    </ligand>
</feature>
<proteinExistence type="inferred from homology"/>
<dbReference type="Proteomes" id="UP000008854">
    <property type="component" value="Unassembled WGS sequence"/>
</dbReference>
<dbReference type="InterPro" id="IPR001952">
    <property type="entry name" value="Alkaline_phosphatase"/>
</dbReference>
<feature type="transmembrane region" description="Helical" evidence="6">
    <location>
        <begin position="551"/>
        <end position="570"/>
    </location>
</feature>
<keyword evidence="4" id="KW-0460">Magnesium</keyword>
<evidence type="ECO:0000256" key="4">
    <source>
        <dbReference type="PIRSR" id="PIRSR601952-2"/>
    </source>
</evidence>
<keyword evidence="2" id="KW-0597">Phosphoprotein</keyword>
<dbReference type="PANTHER" id="PTHR11596:SF5">
    <property type="entry name" value="ALKALINE PHOSPHATASE"/>
    <property type="match status" value="1"/>
</dbReference>
<dbReference type="GO" id="GO:0004035">
    <property type="term" value="F:alkaline phosphatase activity"/>
    <property type="evidence" value="ECO:0007669"/>
    <property type="project" value="UniProtKB-EC"/>
</dbReference>
<dbReference type="SMART" id="SM00098">
    <property type="entry name" value="alkPPc"/>
    <property type="match status" value="1"/>
</dbReference>
<reference evidence="7" key="1">
    <citation type="journal article" date="2012" name="PLoS Negl. Trop. Dis.">
        <title>A systematically improved high quality genome and transcriptome of the human blood fluke Schistosoma mansoni.</title>
        <authorList>
            <person name="Protasio A.V."/>
            <person name="Tsai I.J."/>
            <person name="Babbage A."/>
            <person name="Nichol S."/>
            <person name="Hunt M."/>
            <person name="Aslett M.A."/>
            <person name="De Silva N."/>
            <person name="Velarde G.S."/>
            <person name="Anderson T.J."/>
            <person name="Clark R.C."/>
            <person name="Davidson C."/>
            <person name="Dillon G.P."/>
            <person name="Holroyd N.E."/>
            <person name="LoVerde P.T."/>
            <person name="Lloyd C."/>
            <person name="McQuillan J."/>
            <person name="Oliveira G."/>
            <person name="Otto T.D."/>
            <person name="Parker-Manuel S.J."/>
            <person name="Quail M.A."/>
            <person name="Wilson R.A."/>
            <person name="Zerlotini A."/>
            <person name="Dunne D.W."/>
            <person name="Berriman M."/>
        </authorList>
    </citation>
    <scope>NUCLEOTIDE SEQUENCE [LARGE SCALE GENOMIC DNA]</scope>
    <source>
        <strain evidence="7">Puerto Rican</strain>
    </source>
</reference>
<evidence type="ECO:0000256" key="3">
    <source>
        <dbReference type="PIRSR" id="PIRSR601952-1"/>
    </source>
</evidence>
<protein>
    <recommendedName>
        <fullName evidence="1">alkaline phosphatase</fullName>
        <ecNumber evidence="1">3.1.3.1</ecNumber>
    </recommendedName>
</protein>
<feature type="binding site" evidence="4">
    <location>
        <position position="419"/>
    </location>
    <ligand>
        <name>Zn(2+)</name>
        <dbReference type="ChEBI" id="CHEBI:29105"/>
        <label>2</label>
    </ligand>
</feature>
<keyword evidence="6" id="KW-1133">Transmembrane helix</keyword>
<comment type="similarity">
    <text evidence="5">Belongs to the alkaline phosphatase family.</text>
</comment>
<keyword evidence="4" id="KW-0479">Metal-binding</keyword>
<dbReference type="PANTHER" id="PTHR11596">
    <property type="entry name" value="ALKALINE PHOSPHATASE"/>
    <property type="match status" value="1"/>
</dbReference>
<dbReference type="AlphaFoldDB" id="A0A5K4F4R4"/>
<evidence type="ECO:0000256" key="5">
    <source>
        <dbReference type="RuleBase" id="RU003946"/>
    </source>
</evidence>
<dbReference type="InParanoid" id="A0A5K4F4R4"/>
<keyword evidence="6" id="KW-0812">Transmembrane</keyword>
<dbReference type="FunCoup" id="A0A5K4F4R4">
    <property type="interactions" value="140"/>
</dbReference>
<keyword evidence="7" id="KW-1185">Reference proteome</keyword>
<feature type="binding site" evidence="4">
    <location>
        <position position="108"/>
    </location>
    <ligand>
        <name>Mg(2+)</name>
        <dbReference type="ChEBI" id="CHEBI:18420"/>
    </ligand>
</feature>
<feature type="binding site" evidence="4">
    <location>
        <position position="382"/>
    </location>
    <ligand>
        <name>Zn(2+)</name>
        <dbReference type="ChEBI" id="CHEBI:29105"/>
        <label>2</label>
    </ligand>
</feature>
<dbReference type="Gene3D" id="3.40.720.10">
    <property type="entry name" value="Alkaline Phosphatase, subunit A"/>
    <property type="match status" value="1"/>
</dbReference>
<keyword evidence="6" id="KW-0472">Membrane</keyword>
<dbReference type="CDD" id="cd16012">
    <property type="entry name" value="ALP"/>
    <property type="match status" value="1"/>
</dbReference>
<feature type="binding site" evidence="4">
    <location>
        <position position="494"/>
    </location>
    <ligand>
        <name>Zn(2+)</name>
        <dbReference type="ChEBI" id="CHEBI:29105"/>
        <label>2</label>
    </ligand>
</feature>
<dbReference type="SUPFAM" id="SSF53649">
    <property type="entry name" value="Alkaline phosphatase-like"/>
    <property type="match status" value="1"/>
</dbReference>
<dbReference type="EC" id="3.1.3.1" evidence="1"/>
<dbReference type="GO" id="GO:0046872">
    <property type="term" value="F:metal ion binding"/>
    <property type="evidence" value="ECO:0007669"/>
    <property type="project" value="UniProtKB-KW"/>
</dbReference>
<evidence type="ECO:0000256" key="2">
    <source>
        <dbReference type="ARBA" id="ARBA00022553"/>
    </source>
</evidence>
<evidence type="ECO:0000313" key="7">
    <source>
        <dbReference type="Proteomes" id="UP000008854"/>
    </source>
</evidence>
<evidence type="ECO:0000313" key="8">
    <source>
        <dbReference type="WBParaSite" id="Smp_307840.1"/>
    </source>
</evidence>
<evidence type="ECO:0000256" key="6">
    <source>
        <dbReference type="SAM" id="Phobius"/>
    </source>
</evidence>
<accession>A0A5K4F4R4</accession>
<feature type="binding site" evidence="4">
    <location>
        <position position="222"/>
    </location>
    <ligand>
        <name>Mg(2+)</name>
        <dbReference type="ChEBI" id="CHEBI:18420"/>
    </ligand>
</feature>
<dbReference type="WBParaSite" id="Smp_307840.1">
    <property type="protein sequence ID" value="Smp_307840.1"/>
    <property type="gene ID" value="Smp_307840"/>
</dbReference>
<sequence>MRSECMTKFRKFRFVRQYLIEQNQTTKVVNLVRQNMLPNVLSTAPKPLLFFIAVILSLYKIECKSSSLNVADPGTWKRLADERFDKFEQSSSHLLLKRPENVILFIGDGMSLSTVTGARYLKAEKMDLLGGDVQLVWENWPVASLVRTFNSDRLTTDSGSAATAFMSGVKSPHKTVGITGTVKCCKCTELKELERAKSSIMYASKAGFSTGIVTTARVTHATPAAAYANMLHRDWESKAPSNEHGFHCTDAATQLLSNASHVNVIMGGGATEFYGPSDSTIFNMKGKRSDSRNLLHKWKAIQTKMNRKHVLLHTNSEFKRTNWSSVDYVLGLFAPSHLAYRLENQDQPSLAEMTEAAIKVLSRNPKGFLLLVEGGRIDHGNHENRAQYALTETLEFEKAVEKALSLVDQQETLLLVTADHSHAYGVVGYPTRNTSVLDVDNTAKGDDNKSYLISSFFNGPRGILGAPRSDPATEDRFASNYTAESLVRLSTSTHSAEDVPIYASGPFSDLFHSSLDNTFIAHATMYSLCIGPYTNQSHCDKGNNGSRLRGLYLNNFYYLLFLSVILYTFIH</sequence>
<comment type="cofactor">
    <cofactor evidence="4">
        <name>Zn(2+)</name>
        <dbReference type="ChEBI" id="CHEBI:29105"/>
    </cofactor>
    <text evidence="4">Binds 2 Zn(2+) ions.</text>
</comment>
<feature type="binding site" evidence="4">
    <location>
        <position position="108"/>
    </location>
    <ligand>
        <name>Zn(2+)</name>
        <dbReference type="ChEBI" id="CHEBI:29105"/>
        <label>2</label>
    </ligand>
</feature>
<comment type="cofactor">
    <cofactor evidence="4">
        <name>Mg(2+)</name>
        <dbReference type="ChEBI" id="CHEBI:18420"/>
    </cofactor>
    <text evidence="4">Binds 1 Mg(2+) ion.</text>
</comment>
<feature type="binding site" evidence="4">
    <location>
        <position position="373"/>
    </location>
    <ligand>
        <name>Mg(2+)</name>
        <dbReference type="ChEBI" id="CHEBI:18420"/>
    </ligand>
</feature>
<dbReference type="InterPro" id="IPR017850">
    <property type="entry name" value="Alkaline_phosphatase_core_sf"/>
</dbReference>
<dbReference type="Pfam" id="PF00245">
    <property type="entry name" value="Alk_phosphatase"/>
    <property type="match status" value="1"/>
</dbReference>
<name>A0A5K4F4R4_SCHMA</name>
<feature type="binding site" evidence="4">
    <location>
        <position position="420"/>
    </location>
    <ligand>
        <name>Zn(2+)</name>
        <dbReference type="ChEBI" id="CHEBI:29105"/>
        <label>2</label>
    </ligand>
</feature>
<dbReference type="PRINTS" id="PR00113">
    <property type="entry name" value="ALKPHPHTASE"/>
</dbReference>
<reference evidence="8" key="2">
    <citation type="submission" date="2019-11" db="UniProtKB">
        <authorList>
            <consortium name="WormBaseParasite"/>
        </authorList>
    </citation>
    <scope>IDENTIFICATION</scope>
    <source>
        <strain evidence="8">Puerto Rican</strain>
    </source>
</reference>
<feature type="active site" description="Phosphoserine intermediate" evidence="3">
    <location>
        <position position="158"/>
    </location>
</feature>
<keyword evidence="4" id="KW-0862">Zinc</keyword>
<evidence type="ECO:0000256" key="1">
    <source>
        <dbReference type="ARBA" id="ARBA00012647"/>
    </source>
</evidence>
<dbReference type="STRING" id="6183.A0A5K4F4R4"/>
<organism evidence="7 8">
    <name type="scientific">Schistosoma mansoni</name>
    <name type="common">Blood fluke</name>
    <dbReference type="NCBI Taxonomy" id="6183"/>
    <lineage>
        <taxon>Eukaryota</taxon>
        <taxon>Metazoa</taxon>
        <taxon>Spiralia</taxon>
        <taxon>Lophotrochozoa</taxon>
        <taxon>Platyhelminthes</taxon>
        <taxon>Trematoda</taxon>
        <taxon>Digenea</taxon>
        <taxon>Strigeidida</taxon>
        <taxon>Schistosomatoidea</taxon>
        <taxon>Schistosomatidae</taxon>
        <taxon>Schistosoma</taxon>
    </lineage>
</organism>
<feature type="binding site" evidence="4">
    <location>
        <position position="378"/>
    </location>
    <ligand>
        <name>Zn(2+)</name>
        <dbReference type="ChEBI" id="CHEBI:29105"/>
        <label>2</label>
    </ligand>
</feature>